<reference evidence="2" key="1">
    <citation type="thesis" date="2020" institute="ProQuest LLC" country="789 East Eisenhower Parkway, Ann Arbor, MI, USA">
        <title>Comparative Genomics and Chromosome Evolution.</title>
        <authorList>
            <person name="Mudd A.B."/>
        </authorList>
    </citation>
    <scope>NUCLEOTIDE SEQUENCE</scope>
    <source>
        <strain evidence="2">237g6f4</strain>
        <tissue evidence="2">Blood</tissue>
    </source>
</reference>
<dbReference type="Proteomes" id="UP000824782">
    <property type="component" value="Unassembled WGS sequence"/>
</dbReference>
<feature type="compositionally biased region" description="Pro residues" evidence="1">
    <location>
        <begin position="93"/>
        <end position="102"/>
    </location>
</feature>
<protein>
    <submittedName>
        <fullName evidence="2">Uncharacterized protein</fullName>
    </submittedName>
</protein>
<sequence>MCAAAISFSRFGPLDPPPIVGAPGDAPGRVGPPRSSRYPLSHPIMGPTPPNGPRSHRGAPLGTPQGGVPSRGQPLGSAPSSPAHPPRKGPGHLPRPPMPPLRPLFQIPSLAPPPPPGAPSAAGDPRLSLFVNEALLLILP</sequence>
<dbReference type="EMBL" id="WNYA01000005">
    <property type="protein sequence ID" value="KAG8572857.1"/>
    <property type="molecule type" value="Genomic_DNA"/>
</dbReference>
<feature type="region of interest" description="Disordered" evidence="1">
    <location>
        <begin position="1"/>
        <end position="125"/>
    </location>
</feature>
<accession>A0AAV7BKF2</accession>
<gene>
    <name evidence="2" type="ORF">GDO81_012192</name>
</gene>
<keyword evidence="3" id="KW-1185">Reference proteome</keyword>
<organism evidence="2 3">
    <name type="scientific">Engystomops pustulosus</name>
    <name type="common">Tungara frog</name>
    <name type="synonym">Physalaemus pustulosus</name>
    <dbReference type="NCBI Taxonomy" id="76066"/>
    <lineage>
        <taxon>Eukaryota</taxon>
        <taxon>Metazoa</taxon>
        <taxon>Chordata</taxon>
        <taxon>Craniata</taxon>
        <taxon>Vertebrata</taxon>
        <taxon>Euteleostomi</taxon>
        <taxon>Amphibia</taxon>
        <taxon>Batrachia</taxon>
        <taxon>Anura</taxon>
        <taxon>Neobatrachia</taxon>
        <taxon>Hyloidea</taxon>
        <taxon>Leptodactylidae</taxon>
        <taxon>Leiuperinae</taxon>
        <taxon>Engystomops</taxon>
    </lineage>
</organism>
<name>A0AAV7BKF2_ENGPU</name>
<proteinExistence type="predicted"/>
<comment type="caution">
    <text evidence="2">The sequence shown here is derived from an EMBL/GenBank/DDBJ whole genome shotgun (WGS) entry which is preliminary data.</text>
</comment>
<evidence type="ECO:0000313" key="3">
    <source>
        <dbReference type="Proteomes" id="UP000824782"/>
    </source>
</evidence>
<evidence type="ECO:0000313" key="2">
    <source>
        <dbReference type="EMBL" id="KAG8572857.1"/>
    </source>
</evidence>
<evidence type="ECO:0000256" key="1">
    <source>
        <dbReference type="SAM" id="MobiDB-lite"/>
    </source>
</evidence>
<dbReference type="AlphaFoldDB" id="A0AAV7BKF2"/>